<dbReference type="Pfam" id="PF04479">
    <property type="entry name" value="RTA1"/>
    <property type="match status" value="1"/>
</dbReference>
<feature type="transmembrane region" description="Helical" evidence="5">
    <location>
        <begin position="15"/>
        <end position="34"/>
    </location>
</feature>
<proteinExistence type="predicted"/>
<sequence length="280" mass="30951">MASTSCSLYDYSPSLPLAVIAVVLFSALGAVLCFRMTQTKTWSSLFFVLGAIAQLSGYVARIFSTQNVCNRGAYGVQSVLLLLGPTLIMFSVNMTQTKFARALHAERFCFIPIDWQPWLYMSINTLLAILQVIGGIMTAASTSTTTLATASKMTIAIFIIQTAFWVLTLADNICMNIRLRRQPTEPSKSSLANWKIWNQLFGLSTSIIGTGRNVMRLTMAGGVAFLVDYEWPCYAFDGYQMVVVLGAWAIFYLPEKCEAIPEGRDYRSLTGLEDIRSSSV</sequence>
<dbReference type="AlphaFoldDB" id="A0AAD6HN28"/>
<keyword evidence="4 5" id="KW-0472">Membrane</keyword>
<feature type="transmembrane region" description="Helical" evidence="5">
    <location>
        <begin position="72"/>
        <end position="92"/>
    </location>
</feature>
<reference evidence="6" key="1">
    <citation type="journal article" date="2023" name="IMA Fungus">
        <title>Comparative genomic study of the Penicillium genus elucidates a diverse pangenome and 15 lateral gene transfer events.</title>
        <authorList>
            <person name="Petersen C."/>
            <person name="Sorensen T."/>
            <person name="Nielsen M.R."/>
            <person name="Sondergaard T.E."/>
            <person name="Sorensen J.L."/>
            <person name="Fitzpatrick D.A."/>
            <person name="Frisvad J.C."/>
            <person name="Nielsen K.L."/>
        </authorList>
    </citation>
    <scope>NUCLEOTIDE SEQUENCE</scope>
    <source>
        <strain evidence="6">IBT 17514</strain>
    </source>
</reference>
<keyword evidence="7" id="KW-1185">Reference proteome</keyword>
<evidence type="ECO:0000256" key="3">
    <source>
        <dbReference type="ARBA" id="ARBA00022989"/>
    </source>
</evidence>
<comment type="subcellular location">
    <subcellularLocation>
        <location evidence="1">Membrane</location>
        <topology evidence="1">Multi-pass membrane protein</topology>
    </subcellularLocation>
</comment>
<evidence type="ECO:0008006" key="8">
    <source>
        <dbReference type="Google" id="ProtNLM"/>
    </source>
</evidence>
<dbReference type="GO" id="GO:0016020">
    <property type="term" value="C:membrane"/>
    <property type="evidence" value="ECO:0007669"/>
    <property type="project" value="UniProtKB-SubCell"/>
</dbReference>
<dbReference type="PANTHER" id="PTHR31465">
    <property type="entry name" value="PROTEIN RTA1-RELATED"/>
    <property type="match status" value="1"/>
</dbReference>
<dbReference type="Proteomes" id="UP001215712">
    <property type="component" value="Unassembled WGS sequence"/>
</dbReference>
<name>A0AAD6HN28_9EURO</name>
<evidence type="ECO:0000313" key="7">
    <source>
        <dbReference type="Proteomes" id="UP001215712"/>
    </source>
</evidence>
<dbReference type="PANTHER" id="PTHR31465:SF1">
    <property type="entry name" value="PROTEIN RTA1-RELATED"/>
    <property type="match status" value="1"/>
</dbReference>
<gene>
    <name evidence="6" type="ORF">N7493_005674</name>
</gene>
<comment type="caution">
    <text evidence="6">The sequence shown here is derived from an EMBL/GenBank/DDBJ whole genome shotgun (WGS) entry which is preliminary data.</text>
</comment>
<evidence type="ECO:0000256" key="2">
    <source>
        <dbReference type="ARBA" id="ARBA00022692"/>
    </source>
</evidence>
<dbReference type="InterPro" id="IPR007568">
    <property type="entry name" value="RTA1"/>
</dbReference>
<keyword evidence="2 5" id="KW-0812">Transmembrane</keyword>
<dbReference type="EMBL" id="JAQJAN010000006">
    <property type="protein sequence ID" value="KAJ5727854.1"/>
    <property type="molecule type" value="Genomic_DNA"/>
</dbReference>
<evidence type="ECO:0000256" key="4">
    <source>
        <dbReference type="ARBA" id="ARBA00023136"/>
    </source>
</evidence>
<feature type="transmembrane region" description="Helical" evidence="5">
    <location>
        <begin position="153"/>
        <end position="174"/>
    </location>
</feature>
<feature type="transmembrane region" description="Helical" evidence="5">
    <location>
        <begin position="118"/>
        <end position="141"/>
    </location>
</feature>
<keyword evidence="3 5" id="KW-1133">Transmembrane helix</keyword>
<reference evidence="6" key="2">
    <citation type="submission" date="2023-01" db="EMBL/GenBank/DDBJ databases">
        <authorList>
            <person name="Petersen C."/>
        </authorList>
    </citation>
    <scope>NUCLEOTIDE SEQUENCE</scope>
    <source>
        <strain evidence="6">IBT 17514</strain>
    </source>
</reference>
<evidence type="ECO:0000256" key="5">
    <source>
        <dbReference type="SAM" id="Phobius"/>
    </source>
</evidence>
<evidence type="ECO:0000313" key="6">
    <source>
        <dbReference type="EMBL" id="KAJ5727854.1"/>
    </source>
</evidence>
<protein>
    <recommendedName>
        <fullName evidence="8">RTA1 like protein-domain-containing protein</fullName>
    </recommendedName>
</protein>
<accession>A0AAD6HN28</accession>
<organism evidence="6 7">
    <name type="scientific">Penicillium malachiteum</name>
    <dbReference type="NCBI Taxonomy" id="1324776"/>
    <lineage>
        <taxon>Eukaryota</taxon>
        <taxon>Fungi</taxon>
        <taxon>Dikarya</taxon>
        <taxon>Ascomycota</taxon>
        <taxon>Pezizomycotina</taxon>
        <taxon>Eurotiomycetes</taxon>
        <taxon>Eurotiomycetidae</taxon>
        <taxon>Eurotiales</taxon>
        <taxon>Aspergillaceae</taxon>
        <taxon>Penicillium</taxon>
    </lineage>
</organism>
<evidence type="ECO:0000256" key="1">
    <source>
        <dbReference type="ARBA" id="ARBA00004141"/>
    </source>
</evidence>
<feature type="transmembrane region" description="Helical" evidence="5">
    <location>
        <begin position="41"/>
        <end position="60"/>
    </location>
</feature>